<dbReference type="InterPro" id="IPR002912">
    <property type="entry name" value="ACT_dom"/>
</dbReference>
<evidence type="ECO:0000256" key="6">
    <source>
        <dbReference type="ARBA" id="ARBA00013147"/>
    </source>
</evidence>
<dbReference type="PROSITE" id="PS51171">
    <property type="entry name" value="PREPHENATE_DEHYDR_3"/>
    <property type="match status" value="1"/>
</dbReference>
<dbReference type="InterPro" id="IPR045865">
    <property type="entry name" value="ACT-like_dom_sf"/>
</dbReference>
<dbReference type="InterPro" id="IPR002701">
    <property type="entry name" value="CM_II_prokaryot"/>
</dbReference>
<dbReference type="PANTHER" id="PTHR21022">
    <property type="entry name" value="PREPHENATE DEHYDRATASE P PROTEIN"/>
    <property type="match status" value="1"/>
</dbReference>
<keyword evidence="15" id="KW-0511">Multifunctional enzyme</keyword>
<dbReference type="GO" id="GO:0005737">
    <property type="term" value="C:cytoplasm"/>
    <property type="evidence" value="ECO:0007669"/>
    <property type="project" value="UniProtKB-SubCell"/>
</dbReference>
<evidence type="ECO:0000256" key="19">
    <source>
        <dbReference type="PIRSR" id="PIRSR001500-2"/>
    </source>
</evidence>
<evidence type="ECO:0000256" key="12">
    <source>
        <dbReference type="ARBA" id="ARBA00023222"/>
    </source>
</evidence>
<dbReference type="GO" id="GO:0009094">
    <property type="term" value="P:L-phenylalanine biosynthetic process"/>
    <property type="evidence" value="ECO:0007669"/>
    <property type="project" value="UniProtKB-UniPathway"/>
</dbReference>
<evidence type="ECO:0000256" key="15">
    <source>
        <dbReference type="ARBA" id="ARBA00023268"/>
    </source>
</evidence>
<protein>
    <recommendedName>
        <fullName evidence="7">Bifunctional chorismate mutase/prephenate dehydratase</fullName>
        <ecNumber evidence="6">4.2.1.51</ecNumber>
    </recommendedName>
    <alternativeName>
        <fullName evidence="17">Chorismate mutase-prephenate dehydratase</fullName>
    </alternativeName>
    <alternativeName>
        <fullName evidence="8">Prephenate dehydratase</fullName>
    </alternativeName>
    <alternativeName>
        <fullName evidence="16">p-protein</fullName>
    </alternativeName>
</protein>
<dbReference type="GO" id="GO:0004664">
    <property type="term" value="F:prephenate dehydratase activity"/>
    <property type="evidence" value="ECO:0007669"/>
    <property type="project" value="UniProtKB-EC"/>
</dbReference>
<dbReference type="PANTHER" id="PTHR21022:SF19">
    <property type="entry name" value="PREPHENATE DEHYDRATASE-RELATED"/>
    <property type="match status" value="1"/>
</dbReference>
<evidence type="ECO:0000259" key="20">
    <source>
        <dbReference type="PROSITE" id="PS51168"/>
    </source>
</evidence>
<dbReference type="AlphaFoldDB" id="A0A1M6MH61"/>
<feature type="site" description="Essential for prephenate dehydratase activity" evidence="19">
    <location>
        <position position="280"/>
    </location>
</feature>
<keyword evidence="13" id="KW-0413">Isomerase</keyword>
<evidence type="ECO:0000256" key="5">
    <source>
        <dbReference type="ARBA" id="ARBA00004817"/>
    </source>
</evidence>
<evidence type="ECO:0000256" key="17">
    <source>
        <dbReference type="ARBA" id="ARBA00031520"/>
    </source>
</evidence>
<evidence type="ECO:0000256" key="4">
    <source>
        <dbReference type="ARBA" id="ARBA00004741"/>
    </source>
</evidence>
<feature type="domain" description="ACT" evidence="22">
    <location>
        <begin position="299"/>
        <end position="375"/>
    </location>
</feature>
<dbReference type="PROSITE" id="PS00858">
    <property type="entry name" value="PREPHENATE_DEHYDR_2"/>
    <property type="match status" value="1"/>
</dbReference>
<dbReference type="EC" id="4.2.1.51" evidence="6"/>
<dbReference type="UniPathway" id="UPA00120">
    <property type="reaction ID" value="UER00203"/>
</dbReference>
<dbReference type="PROSITE" id="PS51671">
    <property type="entry name" value="ACT"/>
    <property type="match status" value="1"/>
</dbReference>
<accession>A0A1M6MH61</accession>
<dbReference type="Pfam" id="PF00800">
    <property type="entry name" value="PDT"/>
    <property type="match status" value="1"/>
</dbReference>
<dbReference type="Gene3D" id="1.20.59.10">
    <property type="entry name" value="Chorismate mutase"/>
    <property type="match status" value="1"/>
</dbReference>
<dbReference type="InterPro" id="IPR036263">
    <property type="entry name" value="Chorismate_II_sf"/>
</dbReference>
<dbReference type="RefSeq" id="WP_073273517.1">
    <property type="nucleotide sequence ID" value="NZ_FRAC01000007.1"/>
</dbReference>
<name>A0A1M6MH61_9FIRM</name>
<keyword evidence="24" id="KW-1185">Reference proteome</keyword>
<dbReference type="GO" id="GO:0046417">
    <property type="term" value="P:chorismate metabolic process"/>
    <property type="evidence" value="ECO:0007669"/>
    <property type="project" value="InterPro"/>
</dbReference>
<evidence type="ECO:0000256" key="11">
    <source>
        <dbReference type="ARBA" id="ARBA00023141"/>
    </source>
</evidence>
<proteinExistence type="predicted"/>
<evidence type="ECO:0000256" key="8">
    <source>
        <dbReference type="ARBA" id="ARBA00021872"/>
    </source>
</evidence>
<dbReference type="PROSITE" id="PS51168">
    <property type="entry name" value="CHORISMATE_MUT_2"/>
    <property type="match status" value="1"/>
</dbReference>
<dbReference type="Pfam" id="PF01817">
    <property type="entry name" value="CM_2"/>
    <property type="match status" value="1"/>
</dbReference>
<evidence type="ECO:0000259" key="22">
    <source>
        <dbReference type="PROSITE" id="PS51671"/>
    </source>
</evidence>
<gene>
    <name evidence="23" type="ORF">SAMN02745136_01009</name>
</gene>
<dbReference type="Gene3D" id="3.30.70.260">
    <property type="match status" value="1"/>
</dbReference>
<dbReference type="UniPathway" id="UPA00121">
    <property type="reaction ID" value="UER00345"/>
</dbReference>
<comment type="pathway">
    <text evidence="5">Metabolic intermediate biosynthesis; prephenate biosynthesis; prephenate from chorismate: step 1/1.</text>
</comment>
<dbReference type="NCBIfam" id="NF008865">
    <property type="entry name" value="PRK11898.1"/>
    <property type="match status" value="1"/>
</dbReference>
<dbReference type="SMART" id="SM00830">
    <property type="entry name" value="CM_2"/>
    <property type="match status" value="1"/>
</dbReference>
<dbReference type="InterPro" id="IPR018528">
    <property type="entry name" value="Preph_deHydtase_CS"/>
</dbReference>
<dbReference type="STRING" id="1121322.SAMN02745136_01009"/>
<evidence type="ECO:0000256" key="7">
    <source>
        <dbReference type="ARBA" id="ARBA00014401"/>
    </source>
</evidence>
<dbReference type="Proteomes" id="UP000184386">
    <property type="component" value="Unassembled WGS sequence"/>
</dbReference>
<dbReference type="EMBL" id="FRAC01000007">
    <property type="protein sequence ID" value="SHJ82841.1"/>
    <property type="molecule type" value="Genomic_DNA"/>
</dbReference>
<evidence type="ECO:0000256" key="14">
    <source>
        <dbReference type="ARBA" id="ARBA00023239"/>
    </source>
</evidence>
<evidence type="ECO:0000313" key="24">
    <source>
        <dbReference type="Proteomes" id="UP000184386"/>
    </source>
</evidence>
<dbReference type="Gene3D" id="3.40.190.10">
    <property type="entry name" value="Periplasmic binding protein-like II"/>
    <property type="match status" value="2"/>
</dbReference>
<evidence type="ECO:0000256" key="16">
    <source>
        <dbReference type="ARBA" id="ARBA00031175"/>
    </source>
</evidence>
<keyword evidence="10" id="KW-0028">Amino-acid biosynthesis</keyword>
<comment type="function">
    <text evidence="2">Catalyzes the Claisen rearrangement of chorismate to prephenate and the decarboxylation/dehydration of prephenate to phenylpyruvate.</text>
</comment>
<sequence>MIDLQDSRDEIDKVDKEIVRLFEHRMKLAKDVAEYKIQTGKKVYDKEREEAKIASLKALAGNDFNRHGIEELFIQIMSMSRKMQYSLINEKDMGIPFEEIDALPVDSATKVVWFGVEGSYTEQAFKEYFGEEVRAFNAATFKEVMEKVKDGSADYGVLPIENTSTGGITDIYDLLIEYDNSIMGEHILKVNHVLLGLPKAELKDITKVYSHPQGILQCNKFLEANPQIKPVEYESTSGGAKKVYMDGDITQAAIAGKQTAEIYGLKILKDNINHECNNSTRFIVIGKNKKYKRAAKKVSICFELPHESGSLYNMLSHFIYNNLNMTKIESRPLEGKTFEYRFFVDFEGNLKDAGVRNALYGIKEEAIMLKILGNY</sequence>
<evidence type="ECO:0000256" key="13">
    <source>
        <dbReference type="ARBA" id="ARBA00023235"/>
    </source>
</evidence>
<dbReference type="SUPFAM" id="SSF48600">
    <property type="entry name" value="Chorismate mutase II"/>
    <property type="match status" value="1"/>
</dbReference>
<comment type="subcellular location">
    <subcellularLocation>
        <location evidence="3">Cytoplasm</location>
    </subcellularLocation>
</comment>
<dbReference type="SUPFAM" id="SSF55021">
    <property type="entry name" value="ACT-like"/>
    <property type="match status" value="1"/>
</dbReference>
<evidence type="ECO:0000256" key="9">
    <source>
        <dbReference type="ARBA" id="ARBA00022490"/>
    </source>
</evidence>
<evidence type="ECO:0000313" key="23">
    <source>
        <dbReference type="EMBL" id="SHJ82841.1"/>
    </source>
</evidence>
<evidence type="ECO:0000256" key="10">
    <source>
        <dbReference type="ARBA" id="ARBA00022605"/>
    </source>
</evidence>
<dbReference type="OrthoDB" id="9802281at2"/>
<dbReference type="InterPro" id="IPR036979">
    <property type="entry name" value="CM_dom_sf"/>
</dbReference>
<feature type="domain" description="Chorismate mutase" evidence="20">
    <location>
        <begin position="1"/>
        <end position="88"/>
    </location>
</feature>
<dbReference type="GO" id="GO:0004106">
    <property type="term" value="F:chorismate mutase activity"/>
    <property type="evidence" value="ECO:0007669"/>
    <property type="project" value="UniProtKB-EC"/>
</dbReference>
<comment type="catalytic activity">
    <reaction evidence="18">
        <text>prephenate + H(+) = 3-phenylpyruvate + CO2 + H2O</text>
        <dbReference type="Rhea" id="RHEA:21648"/>
        <dbReference type="ChEBI" id="CHEBI:15377"/>
        <dbReference type="ChEBI" id="CHEBI:15378"/>
        <dbReference type="ChEBI" id="CHEBI:16526"/>
        <dbReference type="ChEBI" id="CHEBI:18005"/>
        <dbReference type="ChEBI" id="CHEBI:29934"/>
        <dbReference type="EC" id="4.2.1.51"/>
    </reaction>
</comment>
<keyword evidence="12" id="KW-0584">Phenylalanine biosynthesis</keyword>
<evidence type="ECO:0000256" key="1">
    <source>
        <dbReference type="ARBA" id="ARBA00000824"/>
    </source>
</evidence>
<reference evidence="23 24" key="1">
    <citation type="submission" date="2016-11" db="EMBL/GenBank/DDBJ databases">
        <authorList>
            <person name="Jaros S."/>
            <person name="Januszkiewicz K."/>
            <person name="Wedrychowicz H."/>
        </authorList>
    </citation>
    <scope>NUCLEOTIDE SEQUENCE [LARGE SCALE GENOMIC DNA]</scope>
    <source>
        <strain evidence="23 24">DSM 15929</strain>
    </source>
</reference>
<evidence type="ECO:0000256" key="18">
    <source>
        <dbReference type="ARBA" id="ARBA00047848"/>
    </source>
</evidence>
<dbReference type="PIRSF" id="PIRSF001500">
    <property type="entry name" value="Chor_mut_pdt_Ppr"/>
    <property type="match status" value="1"/>
</dbReference>
<organism evidence="23 24">
    <name type="scientific">Anaerocolumna jejuensis DSM 15929</name>
    <dbReference type="NCBI Taxonomy" id="1121322"/>
    <lineage>
        <taxon>Bacteria</taxon>
        <taxon>Bacillati</taxon>
        <taxon>Bacillota</taxon>
        <taxon>Clostridia</taxon>
        <taxon>Lachnospirales</taxon>
        <taxon>Lachnospiraceae</taxon>
        <taxon>Anaerocolumna</taxon>
    </lineage>
</organism>
<keyword evidence="9" id="KW-0963">Cytoplasm</keyword>
<evidence type="ECO:0000256" key="2">
    <source>
        <dbReference type="ARBA" id="ARBA00002364"/>
    </source>
</evidence>
<feature type="domain" description="Prephenate dehydratase" evidence="21">
    <location>
        <begin position="110"/>
        <end position="287"/>
    </location>
</feature>
<keyword evidence="11" id="KW-0057">Aromatic amino acid biosynthesis</keyword>
<keyword evidence="14" id="KW-0456">Lyase</keyword>
<dbReference type="CDD" id="cd04905">
    <property type="entry name" value="ACT_CM-PDT"/>
    <property type="match status" value="1"/>
</dbReference>
<dbReference type="CDD" id="cd13631">
    <property type="entry name" value="PBP2_Ct-PDT_like"/>
    <property type="match status" value="1"/>
</dbReference>
<dbReference type="InterPro" id="IPR001086">
    <property type="entry name" value="Preph_deHydtase"/>
</dbReference>
<dbReference type="SUPFAM" id="SSF53850">
    <property type="entry name" value="Periplasmic binding protein-like II"/>
    <property type="match status" value="1"/>
</dbReference>
<dbReference type="InterPro" id="IPR008242">
    <property type="entry name" value="Chor_mutase/pphenate_deHydtase"/>
</dbReference>
<comment type="pathway">
    <text evidence="4">Amino-acid biosynthesis; L-phenylalanine biosynthesis; phenylpyruvate from prephenate: step 1/1.</text>
</comment>
<evidence type="ECO:0000259" key="21">
    <source>
        <dbReference type="PROSITE" id="PS51171"/>
    </source>
</evidence>
<evidence type="ECO:0000256" key="3">
    <source>
        <dbReference type="ARBA" id="ARBA00004496"/>
    </source>
</evidence>
<comment type="catalytic activity">
    <reaction evidence="1">
        <text>chorismate = prephenate</text>
        <dbReference type="Rhea" id="RHEA:13897"/>
        <dbReference type="ChEBI" id="CHEBI:29748"/>
        <dbReference type="ChEBI" id="CHEBI:29934"/>
        <dbReference type="EC" id="5.4.99.5"/>
    </reaction>
</comment>